<dbReference type="Pfam" id="PF08238">
    <property type="entry name" value="Sel1"/>
    <property type="match status" value="2"/>
</dbReference>
<dbReference type="Proteomes" id="UP000265703">
    <property type="component" value="Unassembled WGS sequence"/>
</dbReference>
<dbReference type="InterPro" id="IPR050767">
    <property type="entry name" value="Sel1_AlgK"/>
</dbReference>
<evidence type="ECO:0000313" key="2">
    <source>
        <dbReference type="EMBL" id="RIA82810.1"/>
    </source>
</evidence>
<evidence type="ECO:0008006" key="4">
    <source>
        <dbReference type="Google" id="ProtNLM"/>
    </source>
</evidence>
<dbReference type="SUPFAM" id="SSF81901">
    <property type="entry name" value="HCP-like"/>
    <property type="match status" value="1"/>
</dbReference>
<dbReference type="InterPro" id="IPR006597">
    <property type="entry name" value="Sel1-like"/>
</dbReference>
<protein>
    <recommendedName>
        <fullName evidence="4">Sel1 repeat family protein</fullName>
    </recommendedName>
</protein>
<dbReference type="STRING" id="658196.A0A397S918"/>
<name>A0A397S918_9GLOM</name>
<evidence type="ECO:0000313" key="3">
    <source>
        <dbReference type="Proteomes" id="UP000265703"/>
    </source>
</evidence>
<comment type="similarity">
    <text evidence="1">Belongs to the sel-1 family.</text>
</comment>
<proteinExistence type="inferred from homology"/>
<dbReference type="InterPro" id="IPR011990">
    <property type="entry name" value="TPR-like_helical_dom_sf"/>
</dbReference>
<dbReference type="SMART" id="SM00671">
    <property type="entry name" value="SEL1"/>
    <property type="match status" value="2"/>
</dbReference>
<gene>
    <name evidence="2" type="ORF">C1645_743515</name>
</gene>
<dbReference type="EMBL" id="QKYT01000627">
    <property type="protein sequence ID" value="RIA82810.1"/>
    <property type="molecule type" value="Genomic_DNA"/>
</dbReference>
<comment type="caution">
    <text evidence="2">The sequence shown here is derived from an EMBL/GenBank/DDBJ whole genome shotgun (WGS) entry which is preliminary data.</text>
</comment>
<dbReference type="AlphaFoldDB" id="A0A397S918"/>
<sequence>MSVMITHESMIEYFPYKAVNFCQKYHTKFENSLTEWVQNYLKLMENHKENEIWFSNYGYQYGIGKIKDKFKAFKSYLKSAEEGNPFAQNNLGYCYQKVIGITKDEKKAFELYLKAANGGDVYAQYNFGIWTRI</sequence>
<dbReference type="OrthoDB" id="2384430at2759"/>
<dbReference type="Gene3D" id="1.25.40.10">
    <property type="entry name" value="Tetratricopeptide repeat domain"/>
    <property type="match status" value="1"/>
</dbReference>
<dbReference type="PANTHER" id="PTHR11102">
    <property type="entry name" value="SEL-1-LIKE PROTEIN"/>
    <property type="match status" value="1"/>
</dbReference>
<evidence type="ECO:0000256" key="1">
    <source>
        <dbReference type="ARBA" id="ARBA00038101"/>
    </source>
</evidence>
<reference evidence="2 3" key="1">
    <citation type="submission" date="2018-06" db="EMBL/GenBank/DDBJ databases">
        <title>Comparative genomics reveals the genomic features of Rhizophagus irregularis, R. cerebriforme, R. diaphanum and Gigaspora rosea, and their symbiotic lifestyle signature.</title>
        <authorList>
            <person name="Morin E."/>
            <person name="San Clemente H."/>
            <person name="Chen E.C.H."/>
            <person name="De La Providencia I."/>
            <person name="Hainaut M."/>
            <person name="Kuo A."/>
            <person name="Kohler A."/>
            <person name="Murat C."/>
            <person name="Tang N."/>
            <person name="Roy S."/>
            <person name="Loubradou J."/>
            <person name="Henrissat B."/>
            <person name="Grigoriev I.V."/>
            <person name="Corradi N."/>
            <person name="Roux C."/>
            <person name="Martin F.M."/>
        </authorList>
    </citation>
    <scope>NUCLEOTIDE SEQUENCE [LARGE SCALE GENOMIC DNA]</scope>
    <source>
        <strain evidence="2 3">DAOM 227022</strain>
    </source>
</reference>
<keyword evidence="3" id="KW-1185">Reference proteome</keyword>
<organism evidence="2 3">
    <name type="scientific">Glomus cerebriforme</name>
    <dbReference type="NCBI Taxonomy" id="658196"/>
    <lineage>
        <taxon>Eukaryota</taxon>
        <taxon>Fungi</taxon>
        <taxon>Fungi incertae sedis</taxon>
        <taxon>Mucoromycota</taxon>
        <taxon>Glomeromycotina</taxon>
        <taxon>Glomeromycetes</taxon>
        <taxon>Glomerales</taxon>
        <taxon>Glomeraceae</taxon>
        <taxon>Glomus</taxon>
    </lineage>
</organism>
<accession>A0A397S918</accession>